<protein>
    <submittedName>
        <fullName evidence="1">Uncharacterized protein</fullName>
    </submittedName>
</protein>
<accession>A0A484LGF9</accession>
<dbReference type="Proteomes" id="UP000595140">
    <property type="component" value="Unassembled WGS sequence"/>
</dbReference>
<keyword evidence="2" id="KW-1185">Reference proteome</keyword>
<sequence length="70" mass="7919">MLPSMLRVASTIGSQSMRFTEEELESIVNSNRSICSILLHTVHHLPYCSSFCYGRCGTSLKQGRCQRYTC</sequence>
<dbReference type="EMBL" id="OOIL02001439">
    <property type="protein sequence ID" value="VFQ75206.1"/>
    <property type="molecule type" value="Genomic_DNA"/>
</dbReference>
<proteinExistence type="predicted"/>
<evidence type="ECO:0000313" key="2">
    <source>
        <dbReference type="Proteomes" id="UP000595140"/>
    </source>
</evidence>
<organism evidence="1 2">
    <name type="scientific">Cuscuta campestris</name>
    <dbReference type="NCBI Taxonomy" id="132261"/>
    <lineage>
        <taxon>Eukaryota</taxon>
        <taxon>Viridiplantae</taxon>
        <taxon>Streptophyta</taxon>
        <taxon>Embryophyta</taxon>
        <taxon>Tracheophyta</taxon>
        <taxon>Spermatophyta</taxon>
        <taxon>Magnoliopsida</taxon>
        <taxon>eudicotyledons</taxon>
        <taxon>Gunneridae</taxon>
        <taxon>Pentapetalae</taxon>
        <taxon>asterids</taxon>
        <taxon>lamiids</taxon>
        <taxon>Solanales</taxon>
        <taxon>Convolvulaceae</taxon>
        <taxon>Cuscuteae</taxon>
        <taxon>Cuscuta</taxon>
        <taxon>Cuscuta subgen. Grammica</taxon>
        <taxon>Cuscuta sect. Cleistogrammica</taxon>
    </lineage>
</organism>
<name>A0A484LGF9_9ASTE</name>
<dbReference type="AlphaFoldDB" id="A0A484LGF9"/>
<reference evidence="1 2" key="1">
    <citation type="submission" date="2018-04" db="EMBL/GenBank/DDBJ databases">
        <authorList>
            <person name="Vogel A."/>
        </authorList>
    </citation>
    <scope>NUCLEOTIDE SEQUENCE [LARGE SCALE GENOMIC DNA]</scope>
</reference>
<gene>
    <name evidence="1" type="ORF">CCAM_LOCUS16982</name>
</gene>
<evidence type="ECO:0000313" key="1">
    <source>
        <dbReference type="EMBL" id="VFQ75206.1"/>
    </source>
</evidence>